<sequence>MNELPSSEEGPELPRLEGDLKTLGPVVVRPVRDKEEDELWTRLVRLHHYLGIGTLHGRHLKYFAFVGHEPVAVLSFSAAALSLGPRDEWIGWSPEEKSIHLNRVVNNSRFLILPGIKVKNLSSCVLAAALSRLGMDWESRFGIRPWMVESFVDPERYLGTSYKAAGFLALGQTAGYAKTRTGYAHHGKPKEIFLFVLDPVFRSHVGLMRRDAKGPEVTVNVSHWKPSPAVLPDLPPSDPALADLTPQDIEGLIESLVQLHNGYQNILGDARLSRLGQAYLAGLCSNIERKSVEPIALALLEAPGRVRSLQQFISSYDWDEAAMFARYRSQVAETLVAGADPARSMLTLDSSEQVKSGKESAGVARQYCGRLGKVENCQSGVFVGYVSGKGQRLLDAQLYLPKKWIEDDDYAERREKTGIPKDQVFKTKPQIAGEMIRDLDRSGLFPAAWIGCDATFGMDRKFLAELPEGRSYLASVRSNLHVLTSAPQWKVPKRHASRGKAPSKLRLTETPMTVSGLAKTFSFTPMILKDGAKGPIGALLHACRVWRVPEFPEDNVRPEWLIVLKTPEGEMRFALSNAPEATTLEQFGHAATLRWSIERSFEECKSHLGMGDYEHRSFRGWRRHMFYVFLAHHFLQGVQLTLKKKRPSPSPWPKDSSAPSSPPVSLPRKRFSFFMRIQSKERPSTTGLIGKER</sequence>
<keyword evidence="4" id="KW-1185">Reference proteome</keyword>
<name>C6HYT0_9BACT</name>
<dbReference type="InterPro" id="IPR012337">
    <property type="entry name" value="RNaseH-like_sf"/>
</dbReference>
<dbReference type="PANTHER" id="PTHR33627">
    <property type="entry name" value="TRANSPOSASE"/>
    <property type="match status" value="1"/>
</dbReference>
<dbReference type="InterPro" id="IPR038721">
    <property type="entry name" value="IS701-like_DDE_dom"/>
</dbReference>
<dbReference type="InterPro" id="IPR039365">
    <property type="entry name" value="IS701-like"/>
</dbReference>
<dbReference type="PANTHER" id="PTHR33627:SF1">
    <property type="entry name" value="TRANSPOSASE"/>
    <property type="match status" value="1"/>
</dbReference>
<dbReference type="Pfam" id="PF13546">
    <property type="entry name" value="DDE_5"/>
    <property type="match status" value="1"/>
</dbReference>
<feature type="region of interest" description="Disordered" evidence="1">
    <location>
        <begin position="645"/>
        <end position="667"/>
    </location>
</feature>
<protein>
    <submittedName>
        <fullName evidence="3">Probable transposase</fullName>
    </submittedName>
</protein>
<dbReference type="AlphaFoldDB" id="C6HYT0"/>
<evidence type="ECO:0000313" key="4">
    <source>
        <dbReference type="Proteomes" id="UP000009374"/>
    </source>
</evidence>
<gene>
    <name evidence="3" type="ORF">UBAL3_94240161</name>
</gene>
<organism evidence="3 4">
    <name type="scientific">Leptospirillum ferrodiazotrophum</name>
    <dbReference type="NCBI Taxonomy" id="412449"/>
    <lineage>
        <taxon>Bacteria</taxon>
        <taxon>Pseudomonadati</taxon>
        <taxon>Nitrospirota</taxon>
        <taxon>Nitrospiria</taxon>
        <taxon>Nitrospirales</taxon>
        <taxon>Nitrospiraceae</taxon>
        <taxon>Leptospirillum</taxon>
    </lineage>
</organism>
<dbReference type="Proteomes" id="UP000009374">
    <property type="component" value="Unassembled WGS sequence"/>
</dbReference>
<evidence type="ECO:0000259" key="2">
    <source>
        <dbReference type="Pfam" id="PF13546"/>
    </source>
</evidence>
<dbReference type="EMBL" id="GG693878">
    <property type="protein sequence ID" value="EES52365.1"/>
    <property type="molecule type" value="Genomic_DNA"/>
</dbReference>
<dbReference type="Pfam" id="PF14236">
    <property type="entry name" value="DruA"/>
    <property type="match status" value="1"/>
</dbReference>
<evidence type="ECO:0000313" key="3">
    <source>
        <dbReference type="EMBL" id="EES52365.1"/>
    </source>
</evidence>
<dbReference type="NCBIfam" id="NF033540">
    <property type="entry name" value="transpos_IS701"/>
    <property type="match status" value="1"/>
</dbReference>
<dbReference type="SUPFAM" id="SSF53098">
    <property type="entry name" value="Ribonuclease H-like"/>
    <property type="match status" value="1"/>
</dbReference>
<feature type="domain" description="Transposase IS701-like DDE" evidence="2">
    <location>
        <begin position="268"/>
        <end position="531"/>
    </location>
</feature>
<reference evidence="3 4" key="1">
    <citation type="journal article" date="2009" name="Appl. Environ. Microbiol.">
        <title>Community genomic and proteomic analyses of chemoautotrophic iron-oxidizing "Leptospirillum rubarum" (Group II) and "Leptospirillum ferrodiazotrophum" (Group III) bacteria in acid mine drainage biofilms.</title>
        <authorList>
            <person name="Goltsman D.S."/>
            <person name="Denef V.J."/>
            <person name="Singer S.W."/>
            <person name="VerBerkmoes N.C."/>
            <person name="Lefsrud M."/>
            <person name="Mueller R.S."/>
            <person name="Dick G.J."/>
            <person name="Sun C.L."/>
            <person name="Wheeler K.E."/>
            <person name="Zemla A."/>
            <person name="Baker B.J."/>
            <person name="Hauser L."/>
            <person name="Land M."/>
            <person name="Shah M.B."/>
            <person name="Thelen M.P."/>
            <person name="Hettich R.L."/>
            <person name="Banfield J.F."/>
        </authorList>
    </citation>
    <scope>NUCLEOTIDE SEQUENCE [LARGE SCALE GENOMIC DNA]</scope>
</reference>
<dbReference type="InterPro" id="IPR025639">
    <property type="entry name" value="DruA"/>
</dbReference>
<evidence type="ECO:0000256" key="1">
    <source>
        <dbReference type="SAM" id="MobiDB-lite"/>
    </source>
</evidence>
<proteinExistence type="predicted"/>
<accession>C6HYT0</accession>